<gene>
    <name evidence="3" type="ORF">ERYAMS2_01340</name>
    <name evidence="2" type="ORF">ERYAMS_01046</name>
</gene>
<feature type="transmembrane region" description="Helical" evidence="1">
    <location>
        <begin position="176"/>
        <end position="197"/>
    </location>
</feature>
<feature type="transmembrane region" description="Helical" evidence="1">
    <location>
        <begin position="56"/>
        <end position="76"/>
    </location>
</feature>
<protein>
    <submittedName>
        <fullName evidence="3">ABC transporter permease</fullName>
    </submittedName>
</protein>
<accession>A0AAU9VHW8</accession>
<name>A0AAU9VHW8_9FIRM</name>
<keyword evidence="1" id="KW-0472">Membrane</keyword>
<sequence length="244" mass="27607">MARLLLSEFKKNKRSKAIYLSGALVVVYLALTIFYTVSAVGLFDNFMYLYKFSLSYMNYLILPMILLSFATTAFSNEYKSDTIKYLWTVPISRIKLFFAKALYVLCIAFIFMGIVFAVIVSAGYVSRFQSSMNLHLVFRFFVLCAISSFLVTLAVLPVSIVTILTKGNSVTTNLIGSIYIISSFFLMKILQGISPLASVPHIMWYKNFEGVQNNDNVYFMIANVGLVFALYLVGTLNILKRQDL</sequence>
<dbReference type="EMBL" id="OW659496">
    <property type="protein sequence ID" value="CAH2762686.1"/>
    <property type="molecule type" value="Genomic_DNA"/>
</dbReference>
<reference evidence="3" key="1">
    <citation type="submission" date="2022-04" db="EMBL/GenBank/DDBJ databases">
        <authorList>
            <person name="Forde T."/>
        </authorList>
    </citation>
    <scope>NUCLEOTIDE SEQUENCE</scope>
    <source>
        <strain evidence="3">A18Y016a</strain>
        <strain evidence="2">A18Y020d</strain>
    </source>
</reference>
<keyword evidence="4" id="KW-1185">Reference proteome</keyword>
<feature type="transmembrane region" description="Helical" evidence="1">
    <location>
        <begin position="97"/>
        <end position="124"/>
    </location>
</feature>
<evidence type="ECO:0000313" key="3">
    <source>
        <dbReference type="EMBL" id="CAH2762711.1"/>
    </source>
</evidence>
<dbReference type="Proteomes" id="UP001154111">
    <property type="component" value="Chromosome"/>
</dbReference>
<evidence type="ECO:0000313" key="2">
    <source>
        <dbReference type="EMBL" id="CAH2762686.1"/>
    </source>
</evidence>
<feature type="transmembrane region" description="Helical" evidence="1">
    <location>
        <begin position="217"/>
        <end position="239"/>
    </location>
</feature>
<dbReference type="AlphaFoldDB" id="A0AAU9VHW8"/>
<evidence type="ECO:0000313" key="4">
    <source>
        <dbReference type="Proteomes" id="UP001154095"/>
    </source>
</evidence>
<dbReference type="EMBL" id="OW659477">
    <property type="protein sequence ID" value="CAH2762711.1"/>
    <property type="molecule type" value="Genomic_DNA"/>
</dbReference>
<evidence type="ECO:0000256" key="1">
    <source>
        <dbReference type="SAM" id="Phobius"/>
    </source>
</evidence>
<dbReference type="RefSeq" id="WP_012858493.1">
    <property type="nucleotide sequence ID" value="NZ_OW659496.1"/>
</dbReference>
<feature type="transmembrane region" description="Helical" evidence="1">
    <location>
        <begin position="136"/>
        <end position="164"/>
    </location>
</feature>
<organism evidence="3 5">
    <name type="scientific">Erysipelothrix amsterdamensis</name>
    <dbReference type="NCBI Taxonomy" id="2929157"/>
    <lineage>
        <taxon>Bacteria</taxon>
        <taxon>Bacillati</taxon>
        <taxon>Bacillota</taxon>
        <taxon>Erysipelotrichia</taxon>
        <taxon>Erysipelotrichales</taxon>
        <taxon>Erysipelotrichaceae</taxon>
        <taxon>Erysipelothrix</taxon>
    </lineage>
</organism>
<keyword evidence="1" id="KW-1133">Transmembrane helix</keyword>
<proteinExistence type="predicted"/>
<feature type="transmembrane region" description="Helical" evidence="1">
    <location>
        <begin position="17"/>
        <end position="36"/>
    </location>
</feature>
<dbReference type="Proteomes" id="UP001154095">
    <property type="component" value="Chromosome"/>
</dbReference>
<keyword evidence="1" id="KW-0812">Transmembrane</keyword>
<evidence type="ECO:0000313" key="5">
    <source>
        <dbReference type="Proteomes" id="UP001154111"/>
    </source>
</evidence>
<dbReference type="Pfam" id="PF12730">
    <property type="entry name" value="ABC2_membrane_4"/>
    <property type="match status" value="1"/>
</dbReference>